<keyword evidence="2" id="KW-0732">Signal</keyword>
<reference evidence="4 5" key="1">
    <citation type="journal article" date="2019" name="ACS Chem. Biol.">
        <title>Identification and Mobilization of a Cryptic Antibiotic Biosynthesis Gene Locus from a Human-Pathogenic Nocardia Isolate.</title>
        <authorList>
            <person name="Herisse M."/>
            <person name="Ishida K."/>
            <person name="Porter J.L."/>
            <person name="Howden B."/>
            <person name="Hertweck C."/>
            <person name="Stinear T.P."/>
            <person name="Pidot S.J."/>
        </authorList>
    </citation>
    <scope>NUCLEOTIDE SEQUENCE [LARGE SCALE GENOMIC DNA]</scope>
    <source>
        <strain evidence="4 5">AUSMDU00012717</strain>
    </source>
</reference>
<dbReference type="PROSITE" id="PS51257">
    <property type="entry name" value="PROKAR_LIPOPROTEIN"/>
    <property type="match status" value="1"/>
</dbReference>
<proteinExistence type="inferred from homology"/>
<dbReference type="Pfam" id="PF00722">
    <property type="entry name" value="Glyco_hydro_16"/>
    <property type="match status" value="1"/>
</dbReference>
<feature type="signal peptide" evidence="2">
    <location>
        <begin position="1"/>
        <end position="24"/>
    </location>
</feature>
<dbReference type="PANTHER" id="PTHR10963">
    <property type="entry name" value="GLYCOSYL HYDROLASE-RELATED"/>
    <property type="match status" value="1"/>
</dbReference>
<keyword evidence="5" id="KW-1185">Reference proteome</keyword>
<dbReference type="SUPFAM" id="SSF49899">
    <property type="entry name" value="Concanavalin A-like lectins/glucanases"/>
    <property type="match status" value="1"/>
</dbReference>
<evidence type="ECO:0000313" key="5">
    <source>
        <dbReference type="Proteomes" id="UP000503540"/>
    </source>
</evidence>
<dbReference type="InterPro" id="IPR013320">
    <property type="entry name" value="ConA-like_dom_sf"/>
</dbReference>
<sequence length="285" mass="31622">MSLLSIRSIAAALVLISISTSACASAEPKPTAAGWQLVWSDEFNGPAGGRPDSNSWVYDRGGEPRWGNQEWQYYTDRPENVSTDGQGHLVISARREQLPGMTPCPYGPCDITSGRITTLTKFDQTYGRFEARMRIPDGKGLWPAFWMMGTDIDTHPWPNNGEIDVMETVGDDPGTVHASAHGPGFVDPGLTDSYRLPDGQRLSDDFHTYAVEWTPTHIDWLIDDTRYYSIDKADFREGQTWVFDHPFHLLLNLAVGGTWPGPPDAATVFPANLLVDYVRVYTAIG</sequence>
<dbReference type="AlphaFoldDB" id="A0A6G9Y8U0"/>
<evidence type="ECO:0000256" key="1">
    <source>
        <dbReference type="ARBA" id="ARBA00006865"/>
    </source>
</evidence>
<protein>
    <submittedName>
        <fullName evidence="4">Family 16 glycosylhydrolase</fullName>
    </submittedName>
</protein>
<dbReference type="InterPro" id="IPR050546">
    <property type="entry name" value="Glycosyl_Hydrlase_16"/>
</dbReference>
<evidence type="ECO:0000313" key="4">
    <source>
        <dbReference type="EMBL" id="QIS09473.1"/>
    </source>
</evidence>
<dbReference type="PANTHER" id="PTHR10963:SF55">
    <property type="entry name" value="GLYCOSIDE HYDROLASE FAMILY 16 PROTEIN"/>
    <property type="match status" value="1"/>
</dbReference>
<dbReference type="InterPro" id="IPR000757">
    <property type="entry name" value="Beta-glucanase-like"/>
</dbReference>
<dbReference type="Gene3D" id="2.60.120.200">
    <property type="match status" value="1"/>
</dbReference>
<dbReference type="PROSITE" id="PS51762">
    <property type="entry name" value="GH16_2"/>
    <property type="match status" value="1"/>
</dbReference>
<dbReference type="GO" id="GO:0004553">
    <property type="term" value="F:hydrolase activity, hydrolyzing O-glycosyl compounds"/>
    <property type="evidence" value="ECO:0007669"/>
    <property type="project" value="InterPro"/>
</dbReference>
<dbReference type="Proteomes" id="UP000503540">
    <property type="component" value="Chromosome"/>
</dbReference>
<gene>
    <name evidence="4" type="ORF">F5544_07855</name>
</gene>
<feature type="chain" id="PRO_5038840469" evidence="2">
    <location>
        <begin position="25"/>
        <end position="285"/>
    </location>
</feature>
<dbReference type="RefSeq" id="WP_167472575.1">
    <property type="nucleotide sequence ID" value="NZ_CP046172.1"/>
</dbReference>
<feature type="domain" description="GH16" evidence="3">
    <location>
        <begin position="22"/>
        <end position="285"/>
    </location>
</feature>
<accession>A0A6G9Y8U0</accession>
<dbReference type="GO" id="GO:0005975">
    <property type="term" value="P:carbohydrate metabolic process"/>
    <property type="evidence" value="ECO:0007669"/>
    <property type="project" value="InterPro"/>
</dbReference>
<evidence type="ECO:0000259" key="3">
    <source>
        <dbReference type="PROSITE" id="PS51762"/>
    </source>
</evidence>
<dbReference type="KEGG" id="nah:F5544_07855"/>
<comment type="similarity">
    <text evidence="1">Belongs to the glycosyl hydrolase 16 family.</text>
</comment>
<evidence type="ECO:0000256" key="2">
    <source>
        <dbReference type="SAM" id="SignalP"/>
    </source>
</evidence>
<name>A0A6G9Y8U0_9NOCA</name>
<dbReference type="EMBL" id="CP046172">
    <property type="protein sequence ID" value="QIS09473.1"/>
    <property type="molecule type" value="Genomic_DNA"/>
</dbReference>
<keyword evidence="4" id="KW-0378">Hydrolase</keyword>
<organism evidence="4 5">
    <name type="scientific">Nocardia arthritidis</name>
    <dbReference type="NCBI Taxonomy" id="228602"/>
    <lineage>
        <taxon>Bacteria</taxon>
        <taxon>Bacillati</taxon>
        <taxon>Actinomycetota</taxon>
        <taxon>Actinomycetes</taxon>
        <taxon>Mycobacteriales</taxon>
        <taxon>Nocardiaceae</taxon>
        <taxon>Nocardia</taxon>
    </lineage>
</organism>
<dbReference type="CDD" id="cd08023">
    <property type="entry name" value="GH16_laminarinase_like"/>
    <property type="match status" value="1"/>
</dbReference>